<evidence type="ECO:0000259" key="6">
    <source>
        <dbReference type="Pfam" id="PF13193"/>
    </source>
</evidence>
<dbReference type="InterPro" id="IPR020845">
    <property type="entry name" value="AMP-binding_CS"/>
</dbReference>
<keyword evidence="3" id="KW-0547">Nucleotide-binding</keyword>
<dbReference type="InterPro" id="IPR032387">
    <property type="entry name" value="ACAS_N"/>
</dbReference>
<dbReference type="CDD" id="cd05943">
    <property type="entry name" value="AACS"/>
    <property type="match status" value="1"/>
</dbReference>
<dbReference type="PROSITE" id="PS00455">
    <property type="entry name" value="AMP_BINDING"/>
    <property type="match status" value="1"/>
</dbReference>
<dbReference type="EC" id="6.2.1.1" evidence="8"/>
<dbReference type="InterPro" id="IPR000873">
    <property type="entry name" value="AMP-dep_synth/lig_dom"/>
</dbReference>
<dbReference type="InterPro" id="IPR045851">
    <property type="entry name" value="AMP-bd_C_sf"/>
</dbReference>
<dbReference type="Pfam" id="PF00501">
    <property type="entry name" value="AMP-binding"/>
    <property type="match status" value="1"/>
</dbReference>
<sequence length="646" mass="72372">MNTLVWQPTEPKASRMWEFMNFASQNHQLTLTQYQQLHDWSIQEPAQFWQTLCDYFKLTFDTPPQEILNQYDHMINAKWFSGATLNFAEKLLSRNDDHPALVSVNENGDRQILTYKQLHHEVASCAAGLKAAGVVAGDRVAAMMPNVSFTIIAMLATTSLGAIWSSCSPDFGAQAAIDRLGQIQPKVLFACDGHQYLGKKHDAIAKIAQVTTAMLTLTKVVICPVIHVQQDITTIPNATYWKDFVKPSSQCDFISMPFSHPVYILFSSGTTGKPKCIVHGAGGTLLQHVKELGLHTDISPHDNLFFYTTCGWMMWNWMVSVLALGATLTLYEGAPAYPDANRLFKLIDEEKITVFGTSAKFISSVEKAGASPHHQFSLKSLRAILSTGSPLLPQNYDFVYQQIKPDVQLSSISGGTDIVSCFALGNPLLPIYRGELQCFGLGMAVNVFNEQGQPVREERGELVCTKPFPSMPVYFWQDTDKKAYKHAYFERFENVWAHGDFAKITKHNGLIIYGRSDAVLNPGGVRIGTAEIYRQVEKIPEVLDSVVIGQDWQDDVRIVLFVKLREGVRLDKTIEDNIRQTIRHNASPRHVPAKILQVPDIPRTISGKIVEIAVRQIVHGEAIHNRQSLANPEALDFFKNRQELND</sequence>
<dbReference type="Pfam" id="PF13193">
    <property type="entry name" value="AMP-binding_C"/>
    <property type="match status" value="1"/>
</dbReference>
<dbReference type="STRING" id="29422.Lbru_1982"/>
<dbReference type="SUPFAM" id="SSF56801">
    <property type="entry name" value="Acetyl-CoA synthetase-like"/>
    <property type="match status" value="1"/>
</dbReference>
<dbReference type="GO" id="GO:0003987">
    <property type="term" value="F:acetate-CoA ligase activity"/>
    <property type="evidence" value="ECO:0007669"/>
    <property type="project" value="UniProtKB-EC"/>
</dbReference>
<dbReference type="PANTHER" id="PTHR42921">
    <property type="entry name" value="ACETOACETYL-COA SYNTHETASE"/>
    <property type="match status" value="1"/>
</dbReference>
<dbReference type="AlphaFoldDB" id="A0A0W0SDJ1"/>
<dbReference type="PANTHER" id="PTHR42921:SF1">
    <property type="entry name" value="ACETOACETYL-COA SYNTHETASE"/>
    <property type="match status" value="1"/>
</dbReference>
<organism evidence="8 9">
    <name type="scientific">Legionella brunensis</name>
    <dbReference type="NCBI Taxonomy" id="29422"/>
    <lineage>
        <taxon>Bacteria</taxon>
        <taxon>Pseudomonadati</taxon>
        <taxon>Pseudomonadota</taxon>
        <taxon>Gammaproteobacteria</taxon>
        <taxon>Legionellales</taxon>
        <taxon>Legionellaceae</taxon>
        <taxon>Legionella</taxon>
    </lineage>
</organism>
<feature type="domain" description="Acetyl-coenzyme A synthetase N-terminal" evidence="7">
    <location>
        <begin position="34"/>
        <end position="89"/>
    </location>
</feature>
<keyword evidence="9" id="KW-1185">Reference proteome</keyword>
<dbReference type="InterPro" id="IPR042099">
    <property type="entry name" value="ANL_N_sf"/>
</dbReference>
<feature type="domain" description="AMP-dependent synthetase/ligase" evidence="5">
    <location>
        <begin position="93"/>
        <end position="467"/>
    </location>
</feature>
<accession>A0A0W0SDJ1</accession>
<protein>
    <submittedName>
        <fullName evidence="8">Acetyl-CoA synthetase</fullName>
        <ecNumber evidence="8">6.2.1.1</ecNumber>
    </submittedName>
</protein>
<evidence type="ECO:0000313" key="8">
    <source>
        <dbReference type="EMBL" id="KTC81462.1"/>
    </source>
</evidence>
<dbReference type="GO" id="GO:0030729">
    <property type="term" value="F:acetoacetate-CoA ligase activity"/>
    <property type="evidence" value="ECO:0007669"/>
    <property type="project" value="InterPro"/>
</dbReference>
<keyword evidence="4" id="KW-0067">ATP-binding</keyword>
<proteinExistence type="inferred from homology"/>
<dbReference type="Gene3D" id="3.40.50.12780">
    <property type="entry name" value="N-terminal domain of ligase-like"/>
    <property type="match status" value="1"/>
</dbReference>
<dbReference type="GO" id="GO:0006629">
    <property type="term" value="P:lipid metabolic process"/>
    <property type="evidence" value="ECO:0007669"/>
    <property type="project" value="InterPro"/>
</dbReference>
<dbReference type="InterPro" id="IPR005914">
    <property type="entry name" value="Acac_CoA_synth"/>
</dbReference>
<dbReference type="NCBIfam" id="TIGR01217">
    <property type="entry name" value="ac_ac_CoA_syn"/>
    <property type="match status" value="1"/>
</dbReference>
<name>A0A0W0SDJ1_9GAMM</name>
<dbReference type="Gene3D" id="3.30.300.30">
    <property type="match status" value="1"/>
</dbReference>
<evidence type="ECO:0000256" key="3">
    <source>
        <dbReference type="ARBA" id="ARBA00022741"/>
    </source>
</evidence>
<dbReference type="RefSeq" id="WP_058441977.1">
    <property type="nucleotide sequence ID" value="NZ_CAAAHU010000017.1"/>
</dbReference>
<comment type="similarity">
    <text evidence="1">Belongs to the ATP-dependent AMP-binding enzyme family.</text>
</comment>
<reference evidence="8 9" key="1">
    <citation type="submission" date="2015-11" db="EMBL/GenBank/DDBJ databases">
        <title>Genomic analysis of 38 Legionella species identifies large and diverse effector repertoires.</title>
        <authorList>
            <person name="Burstein D."/>
            <person name="Amaro F."/>
            <person name="Zusman T."/>
            <person name="Lifshitz Z."/>
            <person name="Cohen O."/>
            <person name="Gilbert J.A."/>
            <person name="Pupko T."/>
            <person name="Shuman H.A."/>
            <person name="Segal G."/>
        </authorList>
    </citation>
    <scope>NUCLEOTIDE SEQUENCE [LARGE SCALE GENOMIC DNA]</scope>
    <source>
        <strain evidence="8 9">ATCC 43878</strain>
    </source>
</reference>
<gene>
    <name evidence="8" type="primary">acsA</name>
    <name evidence="8" type="ORF">Lbru_1982</name>
</gene>
<dbReference type="InterPro" id="IPR025110">
    <property type="entry name" value="AMP-bd_C"/>
</dbReference>
<dbReference type="GO" id="GO:0005524">
    <property type="term" value="F:ATP binding"/>
    <property type="evidence" value="ECO:0007669"/>
    <property type="project" value="UniProtKB-KW"/>
</dbReference>
<evidence type="ECO:0000313" key="9">
    <source>
        <dbReference type="Proteomes" id="UP000054742"/>
    </source>
</evidence>
<dbReference type="EMBL" id="LNXV01000029">
    <property type="protein sequence ID" value="KTC81462.1"/>
    <property type="molecule type" value="Genomic_DNA"/>
</dbReference>
<keyword evidence="2 8" id="KW-0436">Ligase</keyword>
<dbReference type="PATRIC" id="fig|29422.6.peg.2112"/>
<dbReference type="NCBIfam" id="NF002937">
    <property type="entry name" value="PRK03584.1"/>
    <property type="match status" value="1"/>
</dbReference>
<comment type="caution">
    <text evidence="8">The sequence shown here is derived from an EMBL/GenBank/DDBJ whole genome shotgun (WGS) entry which is preliminary data.</text>
</comment>
<evidence type="ECO:0000256" key="1">
    <source>
        <dbReference type="ARBA" id="ARBA00006432"/>
    </source>
</evidence>
<dbReference type="Pfam" id="PF16177">
    <property type="entry name" value="ACAS_N"/>
    <property type="match status" value="1"/>
</dbReference>
<evidence type="ECO:0000259" key="7">
    <source>
        <dbReference type="Pfam" id="PF16177"/>
    </source>
</evidence>
<dbReference type="Proteomes" id="UP000054742">
    <property type="component" value="Unassembled WGS sequence"/>
</dbReference>
<dbReference type="OrthoDB" id="9803968at2"/>
<evidence type="ECO:0000259" key="5">
    <source>
        <dbReference type="Pfam" id="PF00501"/>
    </source>
</evidence>
<evidence type="ECO:0000256" key="4">
    <source>
        <dbReference type="ARBA" id="ARBA00022840"/>
    </source>
</evidence>
<evidence type="ECO:0000256" key="2">
    <source>
        <dbReference type="ARBA" id="ARBA00022598"/>
    </source>
</evidence>
<feature type="domain" description="AMP-binding enzyme C-terminal" evidence="6">
    <location>
        <begin position="538"/>
        <end position="608"/>
    </location>
</feature>